<evidence type="ECO:0000256" key="3">
    <source>
        <dbReference type="ARBA" id="ARBA00022989"/>
    </source>
</evidence>
<keyword evidence="5" id="KW-0813">Transport</keyword>
<dbReference type="GO" id="GO:0005886">
    <property type="term" value="C:plasma membrane"/>
    <property type="evidence" value="ECO:0007669"/>
    <property type="project" value="UniProtKB-SubCell"/>
</dbReference>
<dbReference type="GO" id="GO:0042884">
    <property type="term" value="P:microcin transport"/>
    <property type="evidence" value="ECO:0007669"/>
    <property type="project" value="TreeGrafter"/>
</dbReference>
<keyword evidence="4 5" id="KW-0472">Membrane</keyword>
<feature type="transmembrane region" description="Helical" evidence="5">
    <location>
        <begin position="465"/>
        <end position="487"/>
    </location>
</feature>
<dbReference type="InterPro" id="IPR035906">
    <property type="entry name" value="MetI-like_sf"/>
</dbReference>
<evidence type="ECO:0000256" key="1">
    <source>
        <dbReference type="ARBA" id="ARBA00004651"/>
    </source>
</evidence>
<dbReference type="PANTHER" id="PTHR30325">
    <property type="entry name" value="MEMBRANE COMPONENT OF ABC TRANSPORTER"/>
    <property type="match status" value="1"/>
</dbReference>
<dbReference type="CDD" id="cd06261">
    <property type="entry name" value="TM_PBP2"/>
    <property type="match status" value="1"/>
</dbReference>
<evidence type="ECO:0000256" key="5">
    <source>
        <dbReference type="RuleBase" id="RU363032"/>
    </source>
</evidence>
<dbReference type="PROSITE" id="PS50928">
    <property type="entry name" value="ABC_TM1"/>
    <property type="match status" value="1"/>
</dbReference>
<evidence type="ECO:0000256" key="2">
    <source>
        <dbReference type="ARBA" id="ARBA00022692"/>
    </source>
</evidence>
<evidence type="ECO:0000256" key="4">
    <source>
        <dbReference type="ARBA" id="ARBA00023136"/>
    </source>
</evidence>
<feature type="transmembrane region" description="Helical" evidence="5">
    <location>
        <begin position="339"/>
        <end position="358"/>
    </location>
</feature>
<dbReference type="Pfam" id="PF00528">
    <property type="entry name" value="BPD_transp_1"/>
    <property type="match status" value="1"/>
</dbReference>
<dbReference type="RefSeq" id="WP_113959479.1">
    <property type="nucleotide sequence ID" value="NZ_QNRR01000006.1"/>
</dbReference>
<feature type="transmembrane region" description="Helical" evidence="5">
    <location>
        <begin position="83"/>
        <end position="103"/>
    </location>
</feature>
<keyword evidence="2 5" id="KW-0812">Transmembrane</keyword>
<dbReference type="InterPro" id="IPR000515">
    <property type="entry name" value="MetI-like"/>
</dbReference>
<feature type="transmembrane region" description="Helical" evidence="5">
    <location>
        <begin position="302"/>
        <end position="327"/>
    </location>
</feature>
<keyword evidence="8" id="KW-1185">Reference proteome</keyword>
<proteinExistence type="inferred from homology"/>
<dbReference type="SUPFAM" id="SSF161098">
    <property type="entry name" value="MetI-like"/>
    <property type="match status" value="1"/>
</dbReference>
<feature type="transmembrane region" description="Helical" evidence="5">
    <location>
        <begin position="364"/>
        <end position="381"/>
    </location>
</feature>
<protein>
    <submittedName>
        <fullName evidence="7">Microcin C transport system permease protein</fullName>
    </submittedName>
</protein>
<reference evidence="7 8" key="1">
    <citation type="submission" date="2018-06" db="EMBL/GenBank/DDBJ databases">
        <title>Genomic Encyclopedia of Type Strains, Phase IV (KMG-IV): sequencing the most valuable type-strain genomes for metagenomic binning, comparative biology and taxonomic classification.</title>
        <authorList>
            <person name="Goeker M."/>
        </authorList>
    </citation>
    <scope>NUCLEOTIDE SEQUENCE [LARGE SCALE GENOMIC DNA]</scope>
    <source>
        <strain evidence="7 8">DSM 25532</strain>
    </source>
</reference>
<dbReference type="GO" id="GO:0055085">
    <property type="term" value="P:transmembrane transport"/>
    <property type="evidence" value="ECO:0007669"/>
    <property type="project" value="InterPro"/>
</dbReference>
<evidence type="ECO:0000259" key="6">
    <source>
        <dbReference type="PROSITE" id="PS50928"/>
    </source>
</evidence>
<name>A0A366HHZ8_9BACT</name>
<feature type="domain" description="ABC transmembrane type-1" evidence="6">
    <location>
        <begin position="303"/>
        <end position="486"/>
    </location>
</feature>
<dbReference type="PANTHER" id="PTHR30325:SF0">
    <property type="entry name" value="INNER MEMBRANE ABC TRANSPORTER PERMEASE PROTEIN YEJE"/>
    <property type="match status" value="1"/>
</dbReference>
<organism evidence="7 8">
    <name type="scientific">Roseimicrobium gellanilyticum</name>
    <dbReference type="NCBI Taxonomy" id="748857"/>
    <lineage>
        <taxon>Bacteria</taxon>
        <taxon>Pseudomonadati</taxon>
        <taxon>Verrucomicrobiota</taxon>
        <taxon>Verrucomicrobiia</taxon>
        <taxon>Verrucomicrobiales</taxon>
        <taxon>Verrucomicrobiaceae</taxon>
        <taxon>Roseimicrobium</taxon>
    </lineage>
</organism>
<gene>
    <name evidence="7" type="ORF">DES53_10645</name>
</gene>
<dbReference type="Proteomes" id="UP000253426">
    <property type="component" value="Unassembled WGS sequence"/>
</dbReference>
<dbReference type="Gene3D" id="1.10.3720.10">
    <property type="entry name" value="MetI-like"/>
    <property type="match status" value="1"/>
</dbReference>
<evidence type="ECO:0000313" key="7">
    <source>
        <dbReference type="EMBL" id="RBP42341.1"/>
    </source>
</evidence>
<keyword evidence="3 5" id="KW-1133">Transmembrane helix</keyword>
<accession>A0A366HHZ8</accession>
<comment type="subcellular location">
    <subcellularLocation>
        <location evidence="1 5">Cell membrane</location>
        <topology evidence="1 5">Multi-pass membrane protein</topology>
    </subcellularLocation>
</comment>
<sequence>MTPRRLGILLCLYAVISAVCRWFSFRVPILKVPFLSVTWVGWALLVAIFATGIWLISRGRKKWQFSPLTVKQFKRFRSVKRGYVSFLILMLLAGVAALDNLIVGNRALVVSYQGSLHFPFVRDVIPGTTFGQSYDSETNYRELKELFRKEGKGNWVVMPPVPYAPMLDSPQVVEELTEKDGKVYSPTTGGLFNGRAYSSFTEKPAQKRQEWVFRKGLRHGEMLGWNLQGEQVEKARFETGKQIEYTDYSDGKAAALSSAGTPTLQTVIYPPSAPSLLHNHWLGTNTAGGDVFAILFGGWQQVVIASVLFLVAVFGIGVLFGGTMGYFGGWYDLFGQRIIEIWSSLPFLFVVVIVSSLITPSLVVLVAVIAAFSWMGTTAYVRTAAFREKARDYVSAARLTGASTGRVVFKHILPNSIAILVTLAPFEVSAVIYSLAALDFLGFGLPPEEPSWGRLLREGTENFNYPWIVSSAFFALVIVLLLVTFVGEAIREAFDPKKFTTYE</sequence>
<comment type="similarity">
    <text evidence="5">Belongs to the binding-protein-dependent transport system permease family.</text>
</comment>
<dbReference type="OrthoDB" id="9797472at2"/>
<dbReference type="AlphaFoldDB" id="A0A366HHZ8"/>
<feature type="transmembrane region" description="Helical" evidence="5">
    <location>
        <begin position="417"/>
        <end position="445"/>
    </location>
</feature>
<feature type="transmembrane region" description="Helical" evidence="5">
    <location>
        <begin position="36"/>
        <end position="56"/>
    </location>
</feature>
<comment type="caution">
    <text evidence="7">The sequence shown here is derived from an EMBL/GenBank/DDBJ whole genome shotgun (WGS) entry which is preliminary data.</text>
</comment>
<dbReference type="EMBL" id="QNRR01000006">
    <property type="protein sequence ID" value="RBP42341.1"/>
    <property type="molecule type" value="Genomic_DNA"/>
</dbReference>
<evidence type="ECO:0000313" key="8">
    <source>
        <dbReference type="Proteomes" id="UP000253426"/>
    </source>
</evidence>